<dbReference type="InterPro" id="IPR008042">
    <property type="entry name" value="Retrotrans_Pao"/>
</dbReference>
<dbReference type="Proteomes" id="UP000054359">
    <property type="component" value="Unassembled WGS sequence"/>
</dbReference>
<sequence length="108" mass="12230">MKNNSIKNSQLIGFFNASKHAHAAEFYTRTEFKDEKSVISLITLKTKVAPAEPITLLRQKLCAALLLSRLYKVFSISLRKNIPFHFYFQLYTGLSLHGTAGFLPVVII</sequence>
<feature type="non-terminal residue" evidence="1">
    <location>
        <position position="108"/>
    </location>
</feature>
<keyword evidence="2" id="KW-1185">Reference proteome</keyword>
<reference evidence="1 2" key="1">
    <citation type="submission" date="2013-11" db="EMBL/GenBank/DDBJ databases">
        <title>Genome sequencing of Stegodyphus mimosarum.</title>
        <authorList>
            <person name="Bechsgaard J."/>
        </authorList>
    </citation>
    <scope>NUCLEOTIDE SEQUENCE [LARGE SCALE GENOMIC DNA]</scope>
</reference>
<proteinExistence type="predicted"/>
<name>A0A087UYS8_STEMI</name>
<evidence type="ECO:0000313" key="2">
    <source>
        <dbReference type="Proteomes" id="UP000054359"/>
    </source>
</evidence>
<protein>
    <submittedName>
        <fullName evidence="1">Uncharacterized protein</fullName>
    </submittedName>
</protein>
<dbReference type="EMBL" id="KK122332">
    <property type="protein sequence ID" value="KFM82517.1"/>
    <property type="molecule type" value="Genomic_DNA"/>
</dbReference>
<evidence type="ECO:0000313" key="1">
    <source>
        <dbReference type="EMBL" id="KFM82517.1"/>
    </source>
</evidence>
<gene>
    <name evidence="1" type="ORF">X975_03317</name>
</gene>
<accession>A0A087UYS8</accession>
<organism evidence="1 2">
    <name type="scientific">Stegodyphus mimosarum</name>
    <name type="common">African social velvet spider</name>
    <dbReference type="NCBI Taxonomy" id="407821"/>
    <lineage>
        <taxon>Eukaryota</taxon>
        <taxon>Metazoa</taxon>
        <taxon>Ecdysozoa</taxon>
        <taxon>Arthropoda</taxon>
        <taxon>Chelicerata</taxon>
        <taxon>Arachnida</taxon>
        <taxon>Araneae</taxon>
        <taxon>Araneomorphae</taxon>
        <taxon>Entelegynae</taxon>
        <taxon>Eresoidea</taxon>
        <taxon>Eresidae</taxon>
        <taxon>Stegodyphus</taxon>
    </lineage>
</organism>
<dbReference type="AlphaFoldDB" id="A0A087UYS8"/>
<dbReference type="Pfam" id="PF05380">
    <property type="entry name" value="Peptidase_A17"/>
    <property type="match status" value="1"/>
</dbReference>